<name>A0A120GN56_9BACI</name>
<feature type="signal peptide" evidence="4">
    <location>
        <begin position="1"/>
        <end position="23"/>
    </location>
</feature>
<evidence type="ECO:0000259" key="5">
    <source>
        <dbReference type="Pfam" id="PF14257"/>
    </source>
</evidence>
<dbReference type="RefSeq" id="WP_061143912.1">
    <property type="nucleotide sequence ID" value="NZ_LNNH01000046.1"/>
</dbReference>
<proteinExistence type="predicted"/>
<evidence type="ECO:0000256" key="4">
    <source>
        <dbReference type="SAM" id="SignalP"/>
    </source>
</evidence>
<feature type="compositionally biased region" description="Basic and acidic residues" evidence="2">
    <location>
        <begin position="46"/>
        <end position="58"/>
    </location>
</feature>
<dbReference type="AlphaFoldDB" id="A0A120GN56"/>
<feature type="transmembrane region" description="Helical" evidence="3">
    <location>
        <begin position="257"/>
        <end position="282"/>
    </location>
</feature>
<feature type="region of interest" description="Disordered" evidence="2">
    <location>
        <begin position="24"/>
        <end position="58"/>
    </location>
</feature>
<comment type="caution">
    <text evidence="6">The sequence shown here is derived from an EMBL/GenBank/DDBJ whole genome shotgun (WGS) entry which is preliminary data.</text>
</comment>
<evidence type="ECO:0000313" key="6">
    <source>
        <dbReference type="EMBL" id="KWW12589.1"/>
    </source>
</evidence>
<accession>A0A120GN56</accession>
<evidence type="ECO:0000256" key="1">
    <source>
        <dbReference type="SAM" id="Coils"/>
    </source>
</evidence>
<dbReference type="Pfam" id="PF14257">
    <property type="entry name" value="DUF4349"/>
    <property type="match status" value="1"/>
</dbReference>
<keyword evidence="3" id="KW-0812">Transmembrane</keyword>
<sequence>MNRKKMMLIFSLFLLLAACSNNEGDNSVSESGDDKASSKMDASFSGDKEPKEEVAKQEDITAERKVIHQAQLEWKVKDLEKVQQRIEEMAEEYGGYVVESNVYRENEEKMEGTITVRVPEARFQDFLAVSEGEASKVIGRNVTGQDVTEQYVDLKARLKSKKTVEERLLAFMQEAEKTEDLLKISTDLAAVQEEMEQLTGQMKYLENQTSYSTVTITLAQDGIIVPGIDKAELNTWERTKKQLATSANLLLKAGSGIIVFIIGNLPILVILGMAGLLVHWVMRRRREK</sequence>
<keyword evidence="4" id="KW-0732">Signal</keyword>
<dbReference type="PROSITE" id="PS51257">
    <property type="entry name" value="PROKAR_LIPOPROTEIN"/>
    <property type="match status" value="1"/>
</dbReference>
<keyword evidence="7" id="KW-1185">Reference proteome</keyword>
<keyword evidence="1" id="KW-0175">Coiled coil</keyword>
<evidence type="ECO:0000256" key="2">
    <source>
        <dbReference type="SAM" id="MobiDB-lite"/>
    </source>
</evidence>
<feature type="domain" description="DUF4349" evidence="5">
    <location>
        <begin position="64"/>
        <end position="278"/>
    </location>
</feature>
<dbReference type="Proteomes" id="UP000064189">
    <property type="component" value="Unassembled WGS sequence"/>
</dbReference>
<feature type="chain" id="PRO_5039539452" description="DUF4349 domain-containing protein" evidence="4">
    <location>
        <begin position="24"/>
        <end position="288"/>
    </location>
</feature>
<organism evidence="6 7">
    <name type="scientific">Peribacillus simplex</name>
    <dbReference type="NCBI Taxonomy" id="1478"/>
    <lineage>
        <taxon>Bacteria</taxon>
        <taxon>Bacillati</taxon>
        <taxon>Bacillota</taxon>
        <taxon>Bacilli</taxon>
        <taxon>Bacillales</taxon>
        <taxon>Bacillaceae</taxon>
        <taxon>Peribacillus</taxon>
    </lineage>
</organism>
<protein>
    <recommendedName>
        <fullName evidence="5">DUF4349 domain-containing protein</fullName>
    </recommendedName>
</protein>
<gene>
    <name evidence="6" type="ORF">AS888_09520</name>
</gene>
<keyword evidence="3" id="KW-0472">Membrane</keyword>
<evidence type="ECO:0000313" key="7">
    <source>
        <dbReference type="Proteomes" id="UP000064189"/>
    </source>
</evidence>
<dbReference type="EMBL" id="LNNH01000046">
    <property type="protein sequence ID" value="KWW12589.1"/>
    <property type="molecule type" value="Genomic_DNA"/>
</dbReference>
<feature type="coiled-coil region" evidence="1">
    <location>
        <begin position="181"/>
        <end position="208"/>
    </location>
</feature>
<reference evidence="6 7" key="1">
    <citation type="submission" date="2015-11" db="EMBL/GenBank/DDBJ databases">
        <title>Genome Sequence of Bacillus simplex strain VanAntwerpen2.</title>
        <authorList>
            <person name="Couger M.B."/>
        </authorList>
    </citation>
    <scope>NUCLEOTIDE SEQUENCE [LARGE SCALE GENOMIC DNA]</scope>
    <source>
        <strain evidence="6 7">VanAntwerpen02</strain>
    </source>
</reference>
<keyword evidence="3" id="KW-1133">Transmembrane helix</keyword>
<evidence type="ECO:0000256" key="3">
    <source>
        <dbReference type="SAM" id="Phobius"/>
    </source>
</evidence>
<dbReference type="InterPro" id="IPR025645">
    <property type="entry name" value="DUF4349"/>
</dbReference>